<dbReference type="Proteomes" id="UP000675163">
    <property type="component" value="Unassembled WGS sequence"/>
</dbReference>
<dbReference type="RefSeq" id="WP_209704154.1">
    <property type="nucleotide sequence ID" value="NZ_JAFIDA010000001.1"/>
</dbReference>
<proteinExistence type="predicted"/>
<evidence type="ECO:0000313" key="1">
    <source>
        <dbReference type="EMBL" id="MBP1325073.1"/>
    </source>
</evidence>
<evidence type="ECO:0000313" key="2">
    <source>
        <dbReference type="Proteomes" id="UP000675163"/>
    </source>
</evidence>
<protein>
    <submittedName>
        <fullName evidence="1">Uncharacterized protein (DUF1778 family)</fullName>
    </submittedName>
</protein>
<accession>A0A940PL54</accession>
<sequence>MATKEQQGIPKLTESTVSPGAARVGAAVVDEAKPKRSTTYPISGRVAVAELVLIDEAAKRREMKRSDLVVAAVLQFIGKGRAGARAVRVDVPDEVRREVRATQKSLEQNTVALNRLGHNVLPQLKRYWSGENVHNGEIVALLTSIDQQLATLTAQGDQSARKLRDVLTRDSW</sequence>
<reference evidence="1" key="1">
    <citation type="submission" date="2021-02" db="EMBL/GenBank/DDBJ databases">
        <title>Sequencing the genomes of 1000 actinobacteria strains.</title>
        <authorList>
            <person name="Klenk H.-P."/>
        </authorList>
    </citation>
    <scope>NUCLEOTIDE SEQUENCE</scope>
    <source>
        <strain evidence="1">DSM 22850</strain>
    </source>
</reference>
<keyword evidence="2" id="KW-1185">Reference proteome</keyword>
<comment type="caution">
    <text evidence="1">The sequence shown here is derived from an EMBL/GenBank/DDBJ whole genome shotgun (WGS) entry which is preliminary data.</text>
</comment>
<gene>
    <name evidence="1" type="ORF">JOF28_000305</name>
</gene>
<organism evidence="1 2">
    <name type="scientific">Leucobacter exalbidus</name>
    <dbReference type="NCBI Taxonomy" id="662960"/>
    <lineage>
        <taxon>Bacteria</taxon>
        <taxon>Bacillati</taxon>
        <taxon>Actinomycetota</taxon>
        <taxon>Actinomycetes</taxon>
        <taxon>Micrococcales</taxon>
        <taxon>Microbacteriaceae</taxon>
        <taxon>Leucobacter</taxon>
    </lineage>
</organism>
<dbReference type="EMBL" id="JAFIDA010000001">
    <property type="protein sequence ID" value="MBP1325073.1"/>
    <property type="molecule type" value="Genomic_DNA"/>
</dbReference>
<dbReference type="AlphaFoldDB" id="A0A940PL54"/>
<name>A0A940PL54_9MICO</name>